<dbReference type="NCBIfam" id="TIGR00494">
    <property type="entry name" value="crcB"/>
    <property type="match status" value="1"/>
</dbReference>
<keyword evidence="7 12" id="KW-0406">Ion transport</keyword>
<reference evidence="13 14" key="1">
    <citation type="submission" date="2017-08" db="EMBL/GenBank/DDBJ databases">
        <title>Mesorhizobium wenxinae sp. nov., a novel rhizobial species isolated from root nodules of chickpea (Cicer arietinum L.).</title>
        <authorList>
            <person name="Zhang J."/>
        </authorList>
    </citation>
    <scope>NUCLEOTIDE SEQUENCE [LARGE SCALE GENOMIC DNA]</scope>
    <source>
        <strain evidence="13 14">SDW018</strain>
    </source>
</reference>
<feature type="transmembrane region" description="Helical" evidence="12">
    <location>
        <begin position="34"/>
        <end position="56"/>
    </location>
</feature>
<gene>
    <name evidence="12" type="primary">fluC</name>
    <name evidence="12" type="synonym">crcB</name>
    <name evidence="13" type="ORF">CIT26_24055</name>
</gene>
<evidence type="ECO:0000256" key="7">
    <source>
        <dbReference type="ARBA" id="ARBA00023065"/>
    </source>
</evidence>
<keyword evidence="14" id="KW-1185">Reference proteome</keyword>
<dbReference type="OrthoDB" id="9806299at2"/>
<feature type="binding site" evidence="12">
    <location>
        <position position="74"/>
    </location>
    <ligand>
        <name>Na(+)</name>
        <dbReference type="ChEBI" id="CHEBI:29101"/>
        <note>structural</note>
    </ligand>
</feature>
<dbReference type="NCBIfam" id="NF010799">
    <property type="entry name" value="PRK14203.1"/>
    <property type="match status" value="1"/>
</dbReference>
<evidence type="ECO:0000256" key="8">
    <source>
        <dbReference type="ARBA" id="ARBA00023136"/>
    </source>
</evidence>
<keyword evidence="5 12" id="KW-1133">Transmembrane helix</keyword>
<evidence type="ECO:0000256" key="1">
    <source>
        <dbReference type="ARBA" id="ARBA00004651"/>
    </source>
</evidence>
<keyword evidence="4 12" id="KW-0812">Transmembrane</keyword>
<name>A0A271LI12_9HYPH</name>
<keyword evidence="2 12" id="KW-1003">Cell membrane</keyword>
<keyword evidence="8 12" id="KW-0472">Membrane</keyword>
<dbReference type="PANTHER" id="PTHR28259">
    <property type="entry name" value="FLUORIDE EXPORT PROTEIN 1-RELATED"/>
    <property type="match status" value="1"/>
</dbReference>
<dbReference type="AlphaFoldDB" id="A0A271LI12"/>
<evidence type="ECO:0000256" key="2">
    <source>
        <dbReference type="ARBA" id="ARBA00022475"/>
    </source>
</evidence>
<evidence type="ECO:0000256" key="4">
    <source>
        <dbReference type="ARBA" id="ARBA00022692"/>
    </source>
</evidence>
<evidence type="ECO:0000256" key="9">
    <source>
        <dbReference type="ARBA" id="ARBA00023303"/>
    </source>
</evidence>
<comment type="catalytic activity">
    <reaction evidence="11">
        <text>fluoride(in) = fluoride(out)</text>
        <dbReference type="Rhea" id="RHEA:76159"/>
        <dbReference type="ChEBI" id="CHEBI:17051"/>
    </reaction>
    <physiologicalReaction direction="left-to-right" evidence="11">
        <dbReference type="Rhea" id="RHEA:76160"/>
    </physiologicalReaction>
</comment>
<comment type="activity regulation">
    <text evidence="12">Na(+) is not transported, but it plays an essential structural role and its presence is essential for fluoride channel function.</text>
</comment>
<dbReference type="HAMAP" id="MF_00454">
    <property type="entry name" value="FluC"/>
    <property type="match status" value="1"/>
</dbReference>
<proteinExistence type="inferred from homology"/>
<keyword evidence="12" id="KW-0813">Transport</keyword>
<keyword evidence="12" id="KW-0479">Metal-binding</keyword>
<dbReference type="Pfam" id="PF02537">
    <property type="entry name" value="CRCB"/>
    <property type="match status" value="1"/>
</dbReference>
<evidence type="ECO:0000313" key="14">
    <source>
        <dbReference type="Proteomes" id="UP000216442"/>
    </source>
</evidence>
<dbReference type="GO" id="GO:0062054">
    <property type="term" value="F:fluoride channel activity"/>
    <property type="evidence" value="ECO:0007669"/>
    <property type="project" value="UniProtKB-UniRule"/>
</dbReference>
<keyword evidence="6 12" id="KW-0915">Sodium</keyword>
<keyword evidence="9 12" id="KW-0407">Ion channel</keyword>
<evidence type="ECO:0000256" key="10">
    <source>
        <dbReference type="ARBA" id="ARBA00035120"/>
    </source>
</evidence>
<dbReference type="GO" id="GO:0046872">
    <property type="term" value="F:metal ion binding"/>
    <property type="evidence" value="ECO:0007669"/>
    <property type="project" value="UniProtKB-KW"/>
</dbReference>
<comment type="similarity">
    <text evidence="10 12">Belongs to the fluoride channel Fluc/FEX (TC 1.A.43) family.</text>
</comment>
<feature type="binding site" evidence="12">
    <location>
        <position position="77"/>
    </location>
    <ligand>
        <name>Na(+)</name>
        <dbReference type="ChEBI" id="CHEBI:29101"/>
        <note>structural</note>
    </ligand>
</feature>
<feature type="transmembrane region" description="Helical" evidence="12">
    <location>
        <begin position="63"/>
        <end position="82"/>
    </location>
</feature>
<evidence type="ECO:0000256" key="3">
    <source>
        <dbReference type="ARBA" id="ARBA00022519"/>
    </source>
</evidence>
<evidence type="ECO:0000256" key="12">
    <source>
        <dbReference type="HAMAP-Rule" id="MF_00454"/>
    </source>
</evidence>
<evidence type="ECO:0000256" key="6">
    <source>
        <dbReference type="ARBA" id="ARBA00023053"/>
    </source>
</evidence>
<keyword evidence="3" id="KW-0997">Cell inner membrane</keyword>
<evidence type="ECO:0000256" key="11">
    <source>
        <dbReference type="ARBA" id="ARBA00035585"/>
    </source>
</evidence>
<dbReference type="Proteomes" id="UP000216442">
    <property type="component" value="Unassembled WGS sequence"/>
</dbReference>
<organism evidence="13 14">
    <name type="scientific">Mesorhizobium temperatum</name>
    <dbReference type="NCBI Taxonomy" id="241416"/>
    <lineage>
        <taxon>Bacteria</taxon>
        <taxon>Pseudomonadati</taxon>
        <taxon>Pseudomonadota</taxon>
        <taxon>Alphaproteobacteria</taxon>
        <taxon>Hyphomicrobiales</taxon>
        <taxon>Phyllobacteriaceae</taxon>
        <taxon>Mesorhizobium</taxon>
    </lineage>
</organism>
<comment type="subcellular location">
    <subcellularLocation>
        <location evidence="1 12">Cell membrane</location>
        <topology evidence="1 12">Multi-pass membrane protein</topology>
    </subcellularLocation>
</comment>
<comment type="caution">
    <text evidence="13">The sequence shown here is derived from an EMBL/GenBank/DDBJ whole genome shotgun (WGS) entry which is preliminary data.</text>
</comment>
<protein>
    <recommendedName>
        <fullName evidence="12">Fluoride-specific ion channel FluC</fullName>
    </recommendedName>
</protein>
<dbReference type="EMBL" id="NPKJ01000062">
    <property type="protein sequence ID" value="PAQ06858.1"/>
    <property type="molecule type" value="Genomic_DNA"/>
</dbReference>
<comment type="function">
    <text evidence="12">Fluoride-specific ion channel. Important for reducing fluoride concentration in the cell, thus reducing its toxicity.</text>
</comment>
<feature type="transmembrane region" description="Helical" evidence="12">
    <location>
        <begin position="102"/>
        <end position="124"/>
    </location>
</feature>
<dbReference type="PANTHER" id="PTHR28259:SF1">
    <property type="entry name" value="FLUORIDE EXPORT PROTEIN 1-RELATED"/>
    <property type="match status" value="1"/>
</dbReference>
<accession>A0A271LI12</accession>
<evidence type="ECO:0000313" key="13">
    <source>
        <dbReference type="EMBL" id="PAQ06858.1"/>
    </source>
</evidence>
<dbReference type="InterPro" id="IPR003691">
    <property type="entry name" value="FluC"/>
</dbReference>
<dbReference type="GO" id="GO:0140114">
    <property type="term" value="P:cellular detoxification of fluoride"/>
    <property type="evidence" value="ECO:0007669"/>
    <property type="project" value="UniProtKB-UniRule"/>
</dbReference>
<dbReference type="RefSeq" id="WP_095494908.1">
    <property type="nucleotide sequence ID" value="NZ_NPKJ01000062.1"/>
</dbReference>
<evidence type="ECO:0000256" key="5">
    <source>
        <dbReference type="ARBA" id="ARBA00022989"/>
    </source>
</evidence>
<dbReference type="GO" id="GO:0005886">
    <property type="term" value="C:plasma membrane"/>
    <property type="evidence" value="ECO:0007669"/>
    <property type="project" value="UniProtKB-SubCell"/>
</dbReference>
<sequence>MMYHLLLVCLGGAIGAMARFFLSGFVARRVGETFPWGTMVVNVSGAFAIGVVAHAVARDSMPAIWAFAATGSLGCYTTVSSFSLQTLALAREGEWLRAGGNVLLSVFLSLGGVTLGFAAGSLLIGSGAP</sequence>